<keyword evidence="1" id="KW-1133">Transmembrane helix</keyword>
<feature type="transmembrane region" description="Helical" evidence="1">
    <location>
        <begin position="39"/>
        <end position="61"/>
    </location>
</feature>
<reference evidence="2 3" key="1">
    <citation type="submission" date="2018-06" db="EMBL/GenBank/DDBJ databases">
        <title>Draft Genome Sequence of a Novel Marine Bacterium Related to the Verrucomicrobia.</title>
        <authorList>
            <person name="Vosseberg J."/>
            <person name="Martijn J."/>
            <person name="Ettema T.J.G."/>
        </authorList>
    </citation>
    <scope>NUCLEOTIDE SEQUENCE [LARGE SCALE GENOMIC DNA]</scope>
    <source>
        <strain evidence="2">TARA_B100001123</strain>
    </source>
</reference>
<accession>A0A2Z4AGT6</accession>
<gene>
    <name evidence="2" type="ORF">DF168_00327</name>
</gene>
<dbReference type="KEGG" id="mtar:DF168_00327"/>
<protein>
    <submittedName>
        <fullName evidence="2">Uncharacterized protein</fullName>
    </submittedName>
</protein>
<feature type="transmembrane region" description="Helical" evidence="1">
    <location>
        <begin position="6"/>
        <end position="27"/>
    </location>
</feature>
<dbReference type="Proteomes" id="UP000247465">
    <property type="component" value="Chromosome"/>
</dbReference>
<feature type="transmembrane region" description="Helical" evidence="1">
    <location>
        <begin position="91"/>
        <end position="110"/>
    </location>
</feature>
<keyword evidence="1" id="KW-0472">Membrane</keyword>
<keyword evidence="1" id="KW-0812">Transmembrane</keyword>
<evidence type="ECO:0000313" key="3">
    <source>
        <dbReference type="Proteomes" id="UP000247465"/>
    </source>
</evidence>
<dbReference type="AlphaFoldDB" id="A0A2Z4AGT6"/>
<sequence>MLNYSLVKTLHIVGVFMLISSIVIICYSDSNRFVARVTGNVAMFVILITGLALTVLLHIGFPFWVQVKLAIWLLLTIAVLFVSAKKLRLPTVFYLIVLLVVSGATFLAILKPG</sequence>
<dbReference type="EMBL" id="CP029803">
    <property type="protein sequence ID" value="AWT59147.1"/>
    <property type="molecule type" value="Genomic_DNA"/>
</dbReference>
<name>A0A2Z4AGT6_9BACT</name>
<organism evidence="2 3">
    <name type="scientific">Candidatus Moanibacter tarae</name>
    <dbReference type="NCBI Taxonomy" id="2200854"/>
    <lineage>
        <taxon>Bacteria</taxon>
        <taxon>Pseudomonadati</taxon>
        <taxon>Verrucomicrobiota</taxon>
        <taxon>Opitutia</taxon>
        <taxon>Puniceicoccales</taxon>
        <taxon>Puniceicoccales incertae sedis</taxon>
        <taxon>Candidatus Moanibacter</taxon>
    </lineage>
</organism>
<evidence type="ECO:0000256" key="1">
    <source>
        <dbReference type="SAM" id="Phobius"/>
    </source>
</evidence>
<proteinExistence type="predicted"/>
<evidence type="ECO:0000313" key="2">
    <source>
        <dbReference type="EMBL" id="AWT59147.1"/>
    </source>
</evidence>
<feature type="transmembrane region" description="Helical" evidence="1">
    <location>
        <begin position="67"/>
        <end position="84"/>
    </location>
</feature>